<evidence type="ECO:0000313" key="2">
    <source>
        <dbReference type="EMBL" id="CAB9500071.1"/>
    </source>
</evidence>
<evidence type="ECO:0000313" key="3">
    <source>
        <dbReference type="Proteomes" id="UP001153069"/>
    </source>
</evidence>
<feature type="region of interest" description="Disordered" evidence="1">
    <location>
        <begin position="1"/>
        <end position="34"/>
    </location>
</feature>
<keyword evidence="3" id="KW-1185">Reference proteome</keyword>
<protein>
    <submittedName>
        <fullName evidence="2">Uncharacterized protein</fullName>
    </submittedName>
</protein>
<feature type="compositionally biased region" description="Low complexity" evidence="1">
    <location>
        <begin position="326"/>
        <end position="356"/>
    </location>
</feature>
<feature type="region of interest" description="Disordered" evidence="1">
    <location>
        <begin position="322"/>
        <end position="356"/>
    </location>
</feature>
<feature type="region of interest" description="Disordered" evidence="1">
    <location>
        <begin position="97"/>
        <end position="140"/>
    </location>
</feature>
<evidence type="ECO:0000256" key="1">
    <source>
        <dbReference type="SAM" id="MobiDB-lite"/>
    </source>
</evidence>
<dbReference type="Proteomes" id="UP001153069">
    <property type="component" value="Unassembled WGS sequence"/>
</dbReference>
<organism evidence="2 3">
    <name type="scientific">Seminavis robusta</name>
    <dbReference type="NCBI Taxonomy" id="568900"/>
    <lineage>
        <taxon>Eukaryota</taxon>
        <taxon>Sar</taxon>
        <taxon>Stramenopiles</taxon>
        <taxon>Ochrophyta</taxon>
        <taxon>Bacillariophyta</taxon>
        <taxon>Bacillariophyceae</taxon>
        <taxon>Bacillariophycidae</taxon>
        <taxon>Naviculales</taxon>
        <taxon>Naviculaceae</taxon>
        <taxon>Seminavis</taxon>
    </lineage>
</organism>
<feature type="compositionally biased region" description="Polar residues" evidence="1">
    <location>
        <begin position="206"/>
        <end position="217"/>
    </location>
</feature>
<feature type="compositionally biased region" description="Polar residues" evidence="1">
    <location>
        <begin position="1"/>
        <end position="12"/>
    </location>
</feature>
<proteinExistence type="predicted"/>
<feature type="compositionally biased region" description="Low complexity" evidence="1">
    <location>
        <begin position="127"/>
        <end position="140"/>
    </location>
</feature>
<feature type="compositionally biased region" description="Polar residues" evidence="1">
    <location>
        <begin position="25"/>
        <end position="34"/>
    </location>
</feature>
<feature type="compositionally biased region" description="Basic and acidic residues" evidence="1">
    <location>
        <begin position="218"/>
        <end position="227"/>
    </location>
</feature>
<comment type="caution">
    <text evidence="2">The sequence shown here is derived from an EMBL/GenBank/DDBJ whole genome shotgun (WGS) entry which is preliminary data.</text>
</comment>
<feature type="region of interest" description="Disordered" evidence="1">
    <location>
        <begin position="251"/>
        <end position="287"/>
    </location>
</feature>
<name>A0A9N8DG52_9STRA</name>
<reference evidence="2" key="1">
    <citation type="submission" date="2020-06" db="EMBL/GenBank/DDBJ databases">
        <authorList>
            <consortium name="Plant Systems Biology data submission"/>
        </authorList>
    </citation>
    <scope>NUCLEOTIDE SEQUENCE</scope>
    <source>
        <strain evidence="2">D6</strain>
    </source>
</reference>
<feature type="region of interest" description="Disordered" evidence="1">
    <location>
        <begin position="181"/>
        <end position="234"/>
    </location>
</feature>
<dbReference type="AlphaFoldDB" id="A0A9N8DG52"/>
<accession>A0A9N8DG52</accession>
<sequence>MASGHSQKSSAAEQEDDDDNLISAIIQQQSDAATDQCATGVDFRSPAETKELLLLQQARLEHRPRNTLDFLPNNKNKRPTDNGLQEHNLAISADETTINSSTPNNHHHEMTEYSNNQPGPPMHDMQAGSAPPGAYSGAPGANYHLLEPANSAAKAPATVRERQSLPSPKFGVGMMAHSVRSNQDGDLDIDTFYSISNNNDDGDIEANNTPPGQSESRSTMDESDKSDNNSSNFLDMANPAHLIEATLVTQDSKEHDDEDATNSAINQDIPRAEVVQGNSHEQTNDDKSCLSSKGAKWLCCWISALLAVVAVMGIVCGTGSCSSADTNESTPSSSPTSYGSISTTSTTTTSPSTAVMTPTISDTYDIRQDFPDYTLEAIDRDAQSPQARAFHWLSNSFNSSVLQAMPTWRIHQLMALGTIYYSFDEWPSDHINETHWLDASRSECDWTPFPIQLPTNVVEEHDVYTIECTDQHVTALRLSFLSQNYRPQQPEEDFALQGKLPQEIELLSKLQTLTVSCPRSDGCNCNCLSITGGGLADEIESLRESLP</sequence>
<dbReference type="EMBL" id="CAICTM010000074">
    <property type="protein sequence ID" value="CAB9500071.1"/>
    <property type="molecule type" value="Genomic_DNA"/>
</dbReference>
<gene>
    <name evidence="2" type="ORF">SEMRO_75_G041130.1</name>
</gene>